<feature type="transmembrane region" description="Helical" evidence="1">
    <location>
        <begin position="362"/>
        <end position="386"/>
    </location>
</feature>
<feature type="transmembrane region" description="Helical" evidence="1">
    <location>
        <begin position="392"/>
        <end position="410"/>
    </location>
</feature>
<feature type="transmembrane region" description="Helical" evidence="1">
    <location>
        <begin position="165"/>
        <end position="183"/>
    </location>
</feature>
<organism evidence="2 3">
    <name type="scientific">Corynebacterium testudinoris</name>
    <dbReference type="NCBI Taxonomy" id="136857"/>
    <lineage>
        <taxon>Bacteria</taxon>
        <taxon>Bacillati</taxon>
        <taxon>Actinomycetota</taxon>
        <taxon>Actinomycetes</taxon>
        <taxon>Mycobacteriales</taxon>
        <taxon>Corynebacteriaceae</taxon>
        <taxon>Corynebacterium</taxon>
    </lineage>
</organism>
<feature type="transmembrane region" description="Helical" evidence="1">
    <location>
        <begin position="21"/>
        <end position="46"/>
    </location>
</feature>
<feature type="transmembrane region" description="Helical" evidence="1">
    <location>
        <begin position="220"/>
        <end position="241"/>
    </location>
</feature>
<accession>A0A0G3H8I3</accession>
<dbReference type="Proteomes" id="UP000035540">
    <property type="component" value="Chromosome"/>
</dbReference>
<reference evidence="2 3" key="1">
    <citation type="journal article" date="2015" name="Genome Announc.">
        <title>Complete Genome Sequence of the Type Strain Corynebacterium testudinoris DSM 44614, Recovered from Necrotic Lesions in the Mouth of a Tortoise.</title>
        <authorList>
            <person name="Ruckert C."/>
            <person name="Kriete M."/>
            <person name="Jaenicke S."/>
            <person name="Winkler A."/>
            <person name="Tauch A."/>
        </authorList>
    </citation>
    <scope>NUCLEOTIDE SEQUENCE [LARGE SCALE GENOMIC DNA]</scope>
    <source>
        <strain evidence="2 3">DSM 44614</strain>
    </source>
</reference>
<feature type="transmembrane region" description="Helical" evidence="1">
    <location>
        <begin position="431"/>
        <end position="450"/>
    </location>
</feature>
<name>A0A0G3H8I3_9CORY</name>
<protein>
    <recommendedName>
        <fullName evidence="4">ABC-2 type transport system permease protein</fullName>
    </recommendedName>
</protein>
<feature type="transmembrane region" description="Helical" evidence="1">
    <location>
        <begin position="321"/>
        <end position="341"/>
    </location>
</feature>
<dbReference type="RefSeq" id="WP_052844338.1">
    <property type="nucleotide sequence ID" value="NZ_CP011545.1"/>
</dbReference>
<dbReference type="STRING" id="136857.CTEST_08225"/>
<gene>
    <name evidence="2" type="ORF">CTEST_08225</name>
</gene>
<evidence type="ECO:0008006" key="4">
    <source>
        <dbReference type="Google" id="ProtNLM"/>
    </source>
</evidence>
<dbReference type="AlphaFoldDB" id="A0A0G3H8I3"/>
<reference evidence="3" key="2">
    <citation type="submission" date="2015-05" db="EMBL/GenBank/DDBJ databases">
        <title>Complete genome sequence of Corynebacterium testudinoris DSM 44614, recovered from necrotic lesions in the mouth of a tortoise.</title>
        <authorList>
            <person name="Ruckert C."/>
            <person name="Albersmeier A."/>
            <person name="Winkler A."/>
            <person name="Tauch A."/>
        </authorList>
    </citation>
    <scope>NUCLEOTIDE SEQUENCE [LARGE SCALE GENOMIC DNA]</scope>
    <source>
        <strain evidence="3">DSM 44614</strain>
    </source>
</reference>
<keyword evidence="1" id="KW-0812">Transmembrane</keyword>
<evidence type="ECO:0000256" key="1">
    <source>
        <dbReference type="SAM" id="Phobius"/>
    </source>
</evidence>
<dbReference type="EMBL" id="CP011545">
    <property type="protein sequence ID" value="AKK09075.1"/>
    <property type="molecule type" value="Genomic_DNA"/>
</dbReference>
<proteinExistence type="predicted"/>
<sequence length="505" mass="53468">MTQLIFRLQRTLRRRNAEANRSGTIMTVLLYVYAVIGMASMFLFSLGQWTGLAGITAVGTVAFLAASLVLAAGDDAIRPSSLASLPLTARQVVPGFALSALVSSRGILVIICSLATAIFGAIILPVVWAVPWILAMVLAALTTIMLSRILLALGGGGGRLKQDRANVYGSFLMIALILGFNMLNTMSPDVIRLDLLGSVLAWTPLAAAPGAVVSAAAGNWLAALAQLCIAAVTLVGGSWLWTRQIAGQMDAPLDQSGTREATAKTKGTILLPGLPEQPWAYVYSRAMRYIRRDSRLLASLVTMPVFVVFFLYQGFRGDTFLLTMGIVVASLSASMMAVNDFGYDGPSTWTHITTGVDARTLVIARHAASMTPLSLLQLVLVIGAISLGEWKIAVLSIGLLISGSAISLFLSTFNPYPTSPPGTNPWNDKSGYSAAAFLGVFGILLIGWIPSLPGGLILYLVNPALGAILAIGLPVALWIGSAALSVKRVRANLPEIFDKVRRTVK</sequence>
<dbReference type="KEGG" id="cted:CTEST_08225"/>
<keyword evidence="3" id="KW-1185">Reference proteome</keyword>
<dbReference type="PATRIC" id="fig|136857.5.peg.1635"/>
<feature type="transmembrane region" description="Helical" evidence="1">
    <location>
        <begin position="456"/>
        <end position="480"/>
    </location>
</feature>
<keyword evidence="1" id="KW-1133">Transmembrane helix</keyword>
<feature type="transmembrane region" description="Helical" evidence="1">
    <location>
        <begin position="296"/>
        <end position="315"/>
    </location>
</feature>
<feature type="transmembrane region" description="Helical" evidence="1">
    <location>
        <begin position="52"/>
        <end position="72"/>
    </location>
</feature>
<evidence type="ECO:0000313" key="2">
    <source>
        <dbReference type="EMBL" id="AKK09075.1"/>
    </source>
</evidence>
<keyword evidence="1" id="KW-0472">Membrane</keyword>
<feature type="transmembrane region" description="Helical" evidence="1">
    <location>
        <begin position="132"/>
        <end position="153"/>
    </location>
</feature>
<dbReference type="OrthoDB" id="3261041at2"/>
<feature type="transmembrane region" description="Helical" evidence="1">
    <location>
        <begin position="106"/>
        <end position="126"/>
    </location>
</feature>
<evidence type="ECO:0000313" key="3">
    <source>
        <dbReference type="Proteomes" id="UP000035540"/>
    </source>
</evidence>